<keyword evidence="1" id="KW-1133">Transmembrane helix</keyword>
<keyword evidence="3" id="KW-1185">Reference proteome</keyword>
<gene>
    <name evidence="2" type="ORF">SAMN05444817_1054</name>
</gene>
<dbReference type="STRING" id="1161099.SAMN05444817_1054"/>
<keyword evidence="1" id="KW-0812">Transmembrane</keyword>
<evidence type="ECO:0000313" key="2">
    <source>
        <dbReference type="EMBL" id="SIS45984.1"/>
    </source>
</evidence>
<evidence type="ECO:0000256" key="1">
    <source>
        <dbReference type="SAM" id="Phobius"/>
    </source>
</evidence>
<evidence type="ECO:0000313" key="3">
    <source>
        <dbReference type="Proteomes" id="UP000186292"/>
    </source>
</evidence>
<dbReference type="Proteomes" id="UP000186292">
    <property type="component" value="Unassembled WGS sequence"/>
</dbReference>
<proteinExistence type="predicted"/>
<name>A0A1N7J9J6_9CORY</name>
<organism evidence="2 3">
    <name type="scientific">Corynebacterium appendicis CIP 107643</name>
    <dbReference type="NCBI Taxonomy" id="1161099"/>
    <lineage>
        <taxon>Bacteria</taxon>
        <taxon>Bacillati</taxon>
        <taxon>Actinomycetota</taxon>
        <taxon>Actinomycetes</taxon>
        <taxon>Mycobacteriales</taxon>
        <taxon>Corynebacteriaceae</taxon>
        <taxon>Corynebacterium</taxon>
    </lineage>
</organism>
<dbReference type="OrthoDB" id="5197468at2"/>
<dbReference type="RefSeq" id="WP_076599099.1">
    <property type="nucleotide sequence ID" value="NZ_CP046976.1"/>
</dbReference>
<feature type="transmembrane region" description="Helical" evidence="1">
    <location>
        <begin position="74"/>
        <end position="94"/>
    </location>
</feature>
<accession>A0A1N7J9J6</accession>
<protein>
    <submittedName>
        <fullName evidence="2">Uncharacterized protein</fullName>
    </submittedName>
</protein>
<sequence>MTKPTPEFTGPRSGAEPKGNPAVRWLTILLGLVLLALSAVIGRDLWYRYQENDPENSWVRPVLDWLGTATVNPVGVTVGIVVALVGLWLIITAFKPRPRRYVRVDSASSIWMRPVDVARKATASARNELGRSNIASRATRKKLTVDVEDDGSADLDHRLTDVLGGEMQRLAQTPQVRVNIHRPSQAKELA</sequence>
<reference evidence="3" key="1">
    <citation type="submission" date="2017-01" db="EMBL/GenBank/DDBJ databases">
        <authorList>
            <person name="Varghese N."/>
            <person name="Submissions S."/>
        </authorList>
    </citation>
    <scope>NUCLEOTIDE SEQUENCE [LARGE SCALE GENOMIC DNA]</scope>
    <source>
        <strain evidence="3">DSM 44531</strain>
    </source>
</reference>
<keyword evidence="1" id="KW-0472">Membrane</keyword>
<dbReference type="AlphaFoldDB" id="A0A1N7J9J6"/>
<feature type="transmembrane region" description="Helical" evidence="1">
    <location>
        <begin position="22"/>
        <end position="41"/>
    </location>
</feature>
<dbReference type="EMBL" id="FTOF01000005">
    <property type="protein sequence ID" value="SIS45984.1"/>
    <property type="molecule type" value="Genomic_DNA"/>
</dbReference>